<dbReference type="SUPFAM" id="SSF55486">
    <property type="entry name" value="Metalloproteases ('zincins'), catalytic domain"/>
    <property type="match status" value="1"/>
</dbReference>
<dbReference type="InterPro" id="IPR002036">
    <property type="entry name" value="YbeY"/>
</dbReference>
<comment type="function">
    <text evidence="7">Single strand-specific metallo-endoribonuclease involved in late-stage 70S ribosome quality control and in maturation of the 3' terminus of the 16S rRNA.</text>
</comment>
<feature type="binding site" evidence="7">
    <location>
        <position position="131"/>
    </location>
    <ligand>
        <name>Zn(2+)</name>
        <dbReference type="ChEBI" id="CHEBI:29105"/>
        <note>catalytic</note>
    </ligand>
</feature>
<dbReference type="GO" id="GO:0004222">
    <property type="term" value="F:metalloendopeptidase activity"/>
    <property type="evidence" value="ECO:0007669"/>
    <property type="project" value="InterPro"/>
</dbReference>
<evidence type="ECO:0000256" key="7">
    <source>
        <dbReference type="HAMAP-Rule" id="MF_00009"/>
    </source>
</evidence>
<keyword evidence="6 7" id="KW-0862">Zinc</keyword>
<comment type="caution">
    <text evidence="9">The sequence shown here is derived from an EMBL/GenBank/DDBJ whole genome shotgun (WGS) entry which is preliminary data.</text>
</comment>
<evidence type="ECO:0000256" key="6">
    <source>
        <dbReference type="ARBA" id="ARBA00022833"/>
    </source>
</evidence>
<comment type="subcellular location">
    <subcellularLocation>
        <location evidence="7">Cytoplasm</location>
    </subcellularLocation>
</comment>
<evidence type="ECO:0000256" key="1">
    <source>
        <dbReference type="ARBA" id="ARBA00010875"/>
    </source>
</evidence>
<reference evidence="8 11" key="2">
    <citation type="submission" date="2016-01" db="EMBL/GenBank/DDBJ databases">
        <authorList>
            <person name="Varghese N."/>
        </authorList>
    </citation>
    <scope>NUCLEOTIDE SEQUENCE [LARGE SCALE GENOMIC DNA]</scope>
    <source>
        <strain evidence="8 11">HL-91</strain>
    </source>
</reference>
<keyword evidence="7" id="KW-0963">Cytoplasm</keyword>
<dbReference type="GO" id="GO:0005737">
    <property type="term" value="C:cytoplasm"/>
    <property type="evidence" value="ECO:0007669"/>
    <property type="project" value="UniProtKB-SubCell"/>
</dbReference>
<dbReference type="Proteomes" id="UP000182045">
    <property type="component" value="Unassembled WGS sequence"/>
</dbReference>
<dbReference type="GO" id="GO:0006364">
    <property type="term" value="P:rRNA processing"/>
    <property type="evidence" value="ECO:0007669"/>
    <property type="project" value="UniProtKB-UniRule"/>
</dbReference>
<dbReference type="PROSITE" id="PS01306">
    <property type="entry name" value="UPF0054"/>
    <property type="match status" value="1"/>
</dbReference>
<evidence type="ECO:0000256" key="5">
    <source>
        <dbReference type="ARBA" id="ARBA00022801"/>
    </source>
</evidence>
<evidence type="ECO:0000256" key="4">
    <source>
        <dbReference type="ARBA" id="ARBA00022759"/>
    </source>
</evidence>
<keyword evidence="4 7" id="KW-0255">Endonuclease</keyword>
<comment type="similarity">
    <text evidence="1 7">Belongs to the endoribonuclease YbeY family.</text>
</comment>
<protein>
    <recommendedName>
        <fullName evidence="7">Endoribonuclease YbeY</fullName>
        <ecNumber evidence="7">3.1.-.-</ecNumber>
    </recommendedName>
</protein>
<feature type="binding site" evidence="7">
    <location>
        <position position="135"/>
    </location>
    <ligand>
        <name>Zn(2+)</name>
        <dbReference type="ChEBI" id="CHEBI:29105"/>
        <note>catalytic</note>
    </ligand>
</feature>
<dbReference type="EMBL" id="LJSG01000013">
    <property type="protein sequence ID" value="KPP91648.1"/>
    <property type="molecule type" value="Genomic_DNA"/>
</dbReference>
<evidence type="ECO:0000256" key="2">
    <source>
        <dbReference type="ARBA" id="ARBA00022722"/>
    </source>
</evidence>
<gene>
    <name evidence="7 9" type="primary">ybeY</name>
    <name evidence="8" type="ORF">Ga0058931_2568</name>
    <name evidence="9" type="ORF">HLUCCA05_00630</name>
</gene>
<dbReference type="GO" id="GO:0008270">
    <property type="term" value="F:zinc ion binding"/>
    <property type="evidence" value="ECO:0007669"/>
    <property type="project" value="UniProtKB-UniRule"/>
</dbReference>
<dbReference type="RefSeq" id="WP_407071411.1">
    <property type="nucleotide sequence ID" value="NZ_FBYC01000004.1"/>
</dbReference>
<comment type="cofactor">
    <cofactor evidence="7">
        <name>Zn(2+)</name>
        <dbReference type="ChEBI" id="CHEBI:29105"/>
    </cofactor>
    <text evidence="7">Binds 1 zinc ion.</text>
</comment>
<dbReference type="GO" id="GO:0004521">
    <property type="term" value="F:RNA endonuclease activity"/>
    <property type="evidence" value="ECO:0007669"/>
    <property type="project" value="UniProtKB-UniRule"/>
</dbReference>
<dbReference type="PATRIC" id="fig|1666912.4.peg.1269"/>
<organism evidence="9 10">
    <name type="scientific">Roseibaca calidilacus</name>
    <dbReference type="NCBI Taxonomy" id="1666912"/>
    <lineage>
        <taxon>Bacteria</taxon>
        <taxon>Pseudomonadati</taxon>
        <taxon>Pseudomonadota</taxon>
        <taxon>Alphaproteobacteria</taxon>
        <taxon>Rhodobacterales</taxon>
        <taxon>Paracoccaceae</taxon>
        <taxon>Roseinatronobacter</taxon>
    </lineage>
</organism>
<keyword evidence="7" id="KW-0690">Ribosome biogenesis</keyword>
<dbReference type="EC" id="3.1.-.-" evidence="7"/>
<dbReference type="InterPro" id="IPR023091">
    <property type="entry name" value="MetalPrtase_cat_dom_sf_prd"/>
</dbReference>
<keyword evidence="7" id="KW-0698">rRNA processing</keyword>
<dbReference type="NCBIfam" id="TIGR00043">
    <property type="entry name" value="rRNA maturation RNase YbeY"/>
    <property type="match status" value="1"/>
</dbReference>
<dbReference type="InterPro" id="IPR020549">
    <property type="entry name" value="YbeY_CS"/>
</dbReference>
<evidence type="ECO:0000313" key="10">
    <source>
        <dbReference type="Proteomes" id="UP000050413"/>
    </source>
</evidence>
<reference evidence="9 10" key="1">
    <citation type="submission" date="2015-09" db="EMBL/GenBank/DDBJ databases">
        <title>Identification and resolution of microdiversity through metagenomic sequencing of parallel consortia.</title>
        <authorList>
            <person name="Nelson W.C."/>
            <person name="Romine M.F."/>
            <person name="Lindemann S.R."/>
        </authorList>
    </citation>
    <scope>NUCLEOTIDE SEQUENCE [LARGE SCALE GENOMIC DNA]</scope>
    <source>
        <strain evidence="9">HL-91</strain>
    </source>
</reference>
<proteinExistence type="inferred from homology"/>
<evidence type="ECO:0000313" key="9">
    <source>
        <dbReference type="EMBL" id="KPP91648.1"/>
    </source>
</evidence>
<dbReference type="PANTHER" id="PTHR46986">
    <property type="entry name" value="ENDORIBONUCLEASE YBEY, CHLOROPLASTIC"/>
    <property type="match status" value="1"/>
</dbReference>
<dbReference type="Gene3D" id="3.40.390.30">
    <property type="entry name" value="Metalloproteases ('zincins'), catalytic domain"/>
    <property type="match status" value="1"/>
</dbReference>
<sequence>MTDLVEIVHEAGEWDLSALHKLAEDAARCTLEHVGLSHEGYEIALLACDDARIAALNAQFRSKSHPTNVLSWPAWDLSAETAGNAPELPPEGDMEDPESLGNIALAFETCAREAAEQGKPFSAHLTHLVVHSVLHLLGYDHIRDKDAALMEETEITILASMGVTNPYELGAEMPL</sequence>
<name>A0A0P7W4R8_9RHOB</name>
<accession>A0A0P7W4R8</accession>
<evidence type="ECO:0000313" key="8">
    <source>
        <dbReference type="EMBL" id="CUX82756.1"/>
    </source>
</evidence>
<dbReference type="AlphaFoldDB" id="A0A0P7W4R8"/>
<keyword evidence="11" id="KW-1185">Reference proteome</keyword>
<dbReference type="Pfam" id="PF02130">
    <property type="entry name" value="YbeY"/>
    <property type="match status" value="1"/>
</dbReference>
<keyword evidence="2 7" id="KW-0540">Nuclease</keyword>
<keyword evidence="3 7" id="KW-0479">Metal-binding</keyword>
<feature type="binding site" evidence="7">
    <location>
        <position position="141"/>
    </location>
    <ligand>
        <name>Zn(2+)</name>
        <dbReference type="ChEBI" id="CHEBI:29105"/>
        <note>catalytic</note>
    </ligand>
</feature>
<dbReference type="EMBL" id="FBYC01000004">
    <property type="protein sequence ID" value="CUX82756.1"/>
    <property type="molecule type" value="Genomic_DNA"/>
</dbReference>
<evidence type="ECO:0000256" key="3">
    <source>
        <dbReference type="ARBA" id="ARBA00022723"/>
    </source>
</evidence>
<dbReference type="PANTHER" id="PTHR46986:SF1">
    <property type="entry name" value="ENDORIBONUCLEASE YBEY, CHLOROPLASTIC"/>
    <property type="match status" value="1"/>
</dbReference>
<dbReference type="Proteomes" id="UP000050413">
    <property type="component" value="Unassembled WGS sequence"/>
</dbReference>
<dbReference type="STRING" id="1666912.Ga0058931_2568"/>
<dbReference type="HAMAP" id="MF_00009">
    <property type="entry name" value="Endoribonucl_YbeY"/>
    <property type="match status" value="1"/>
</dbReference>
<evidence type="ECO:0000313" key="11">
    <source>
        <dbReference type="Proteomes" id="UP000182045"/>
    </source>
</evidence>
<keyword evidence="5 7" id="KW-0378">Hydrolase</keyword>